<accession>A0A8S1ULA0</accession>
<protein>
    <submittedName>
        <fullName evidence="1">Uncharacterized protein</fullName>
    </submittedName>
</protein>
<reference evidence="1" key="1">
    <citation type="submission" date="2021-01" db="EMBL/GenBank/DDBJ databases">
        <authorList>
            <consortium name="Genoscope - CEA"/>
            <person name="William W."/>
        </authorList>
    </citation>
    <scope>NUCLEOTIDE SEQUENCE</scope>
</reference>
<name>A0A8S1ULA0_PAROT</name>
<organism evidence="1 2">
    <name type="scientific">Paramecium octaurelia</name>
    <dbReference type="NCBI Taxonomy" id="43137"/>
    <lineage>
        <taxon>Eukaryota</taxon>
        <taxon>Sar</taxon>
        <taxon>Alveolata</taxon>
        <taxon>Ciliophora</taxon>
        <taxon>Intramacronucleata</taxon>
        <taxon>Oligohymenophorea</taxon>
        <taxon>Peniculida</taxon>
        <taxon>Parameciidae</taxon>
        <taxon>Paramecium</taxon>
    </lineage>
</organism>
<proteinExistence type="predicted"/>
<comment type="caution">
    <text evidence="1">The sequence shown here is derived from an EMBL/GenBank/DDBJ whole genome shotgun (WGS) entry which is preliminary data.</text>
</comment>
<keyword evidence="2" id="KW-1185">Reference proteome</keyword>
<evidence type="ECO:0000313" key="2">
    <source>
        <dbReference type="Proteomes" id="UP000683925"/>
    </source>
</evidence>
<dbReference type="Proteomes" id="UP000683925">
    <property type="component" value="Unassembled WGS sequence"/>
</dbReference>
<sequence length="179" mass="20947">MNYPYQPYRTYTRLPNSSVHNPNIMSYVDSVLSKSRTNYASVQQDQQPKYQTYQTNSIKTDTDLKSIGNSPLILPQKSLVIQPTLKSKQEYLFPKKVEQLSFQSDIPPVIPLIPLMSDVREQYTKFQLLLVKQVLQSNNQRTQNKNIRILLSQKNQEMDNTAKCLLQNIHKQDFWLPQK</sequence>
<gene>
    <name evidence="1" type="ORF">POCTA_138.1.T0450086</name>
</gene>
<dbReference type="AlphaFoldDB" id="A0A8S1ULA0"/>
<dbReference type="EMBL" id="CAJJDP010000045">
    <property type="protein sequence ID" value="CAD8164502.1"/>
    <property type="molecule type" value="Genomic_DNA"/>
</dbReference>
<evidence type="ECO:0000313" key="1">
    <source>
        <dbReference type="EMBL" id="CAD8164502.1"/>
    </source>
</evidence>